<organism evidence="2 3">
    <name type="scientific">Methylobacterium isbiliense</name>
    <dbReference type="NCBI Taxonomy" id="315478"/>
    <lineage>
        <taxon>Bacteria</taxon>
        <taxon>Pseudomonadati</taxon>
        <taxon>Pseudomonadota</taxon>
        <taxon>Alphaproteobacteria</taxon>
        <taxon>Hyphomicrobiales</taxon>
        <taxon>Methylobacteriaceae</taxon>
        <taxon>Methylobacterium</taxon>
    </lineage>
</organism>
<protein>
    <submittedName>
        <fullName evidence="2">Uncharacterized protein</fullName>
    </submittedName>
</protein>
<proteinExistence type="predicted"/>
<reference evidence="2" key="2">
    <citation type="submission" date="2021-08" db="EMBL/GenBank/DDBJ databases">
        <authorList>
            <person name="Tani A."/>
            <person name="Ola A."/>
            <person name="Ogura Y."/>
            <person name="Katsura K."/>
            <person name="Hayashi T."/>
        </authorList>
    </citation>
    <scope>NUCLEOTIDE SEQUENCE</scope>
    <source>
        <strain evidence="2">DSM 17168</strain>
    </source>
</reference>
<reference evidence="2" key="1">
    <citation type="journal article" date="2021" name="Front. Microbiol.">
        <title>Comprehensive Comparative Genomics and Phenotyping of Methylobacterium Species.</title>
        <authorList>
            <person name="Alessa O."/>
            <person name="Ogura Y."/>
            <person name="Fujitani Y."/>
            <person name="Takami H."/>
            <person name="Hayashi T."/>
            <person name="Sahin N."/>
            <person name="Tani A."/>
        </authorList>
    </citation>
    <scope>NUCLEOTIDE SEQUENCE</scope>
    <source>
        <strain evidence="2">DSM 17168</strain>
    </source>
</reference>
<evidence type="ECO:0000313" key="3">
    <source>
        <dbReference type="Proteomes" id="UP001055153"/>
    </source>
</evidence>
<feature type="compositionally biased region" description="Low complexity" evidence="1">
    <location>
        <begin position="107"/>
        <end position="127"/>
    </location>
</feature>
<feature type="region of interest" description="Disordered" evidence="1">
    <location>
        <begin position="212"/>
        <end position="231"/>
    </location>
</feature>
<name>A0ABQ4S9G3_9HYPH</name>
<evidence type="ECO:0000313" key="2">
    <source>
        <dbReference type="EMBL" id="GJD98777.1"/>
    </source>
</evidence>
<accession>A0ABQ4S9G3</accession>
<feature type="region of interest" description="Disordered" evidence="1">
    <location>
        <begin position="54"/>
        <end position="174"/>
    </location>
</feature>
<comment type="caution">
    <text evidence="2">The sequence shown here is derived from an EMBL/GenBank/DDBJ whole genome shotgun (WGS) entry which is preliminary data.</text>
</comment>
<dbReference type="EMBL" id="BPQQ01000007">
    <property type="protein sequence ID" value="GJD98777.1"/>
    <property type="molecule type" value="Genomic_DNA"/>
</dbReference>
<sequence length="235" mass="25519">MTPVDPRQQVAELGSRDRHRAVSRRWPQEPPTLQPLREQARALPIVPDDLQEIAPPTAEAEQVTAQRIMPEHFLDLQRQARKAPPHIRMPGGQPNSDACRDRDHRSPSASRTRASAAESTSASTMTRQPCASTISIRPLLAPGDSTREGGVDAAGGSGATIAGTKVPGAAASRSSLSFRRQVKSCARETPCRRAVAEISRGPARLSRTIRTFSSSDQRRRRPVSTISSRPKALCI</sequence>
<evidence type="ECO:0000256" key="1">
    <source>
        <dbReference type="SAM" id="MobiDB-lite"/>
    </source>
</evidence>
<feature type="region of interest" description="Disordered" evidence="1">
    <location>
        <begin position="1"/>
        <end position="42"/>
    </location>
</feature>
<gene>
    <name evidence="2" type="ORF">GMJLKIPL_0688</name>
</gene>
<dbReference type="Proteomes" id="UP001055153">
    <property type="component" value="Unassembled WGS sequence"/>
</dbReference>
<keyword evidence="3" id="KW-1185">Reference proteome</keyword>
<feature type="compositionally biased region" description="Low complexity" evidence="1">
    <location>
        <begin position="159"/>
        <end position="174"/>
    </location>
</feature>